<dbReference type="InterPro" id="IPR004117">
    <property type="entry name" value="7tm6_olfct_rcpt"/>
</dbReference>
<keyword evidence="13" id="KW-1185">Reference proteome</keyword>
<evidence type="ECO:0000256" key="9">
    <source>
        <dbReference type="SAM" id="Phobius"/>
    </source>
</evidence>
<dbReference type="PROSITE" id="PS50240">
    <property type="entry name" value="TRYPSIN_DOM"/>
    <property type="match status" value="1"/>
</dbReference>
<dbReference type="Proteomes" id="UP000494165">
    <property type="component" value="Unassembled WGS sequence"/>
</dbReference>
<dbReference type="GO" id="GO:0005549">
    <property type="term" value="F:odorant binding"/>
    <property type="evidence" value="ECO:0007669"/>
    <property type="project" value="InterPro"/>
</dbReference>
<keyword evidence="3 9" id="KW-0812">Transmembrane</keyword>
<protein>
    <recommendedName>
        <fullName evidence="11">Peptidase S1 domain-containing protein</fullName>
    </recommendedName>
</protein>
<dbReference type="PANTHER" id="PTHR24260:SF136">
    <property type="entry name" value="GH08193P-RELATED"/>
    <property type="match status" value="1"/>
</dbReference>
<feature type="transmembrane region" description="Helical" evidence="9">
    <location>
        <begin position="500"/>
        <end position="523"/>
    </location>
</feature>
<keyword evidence="4" id="KW-0552">Olfaction</keyword>
<feature type="transmembrane region" description="Helical" evidence="9">
    <location>
        <begin position="420"/>
        <end position="451"/>
    </location>
</feature>
<name>A0A8S1E1A5_9INSE</name>
<keyword evidence="6 9" id="KW-0472">Membrane</keyword>
<evidence type="ECO:0000256" key="10">
    <source>
        <dbReference type="SAM" id="SignalP"/>
    </source>
</evidence>
<dbReference type="GO" id="GO:0016020">
    <property type="term" value="C:membrane"/>
    <property type="evidence" value="ECO:0007669"/>
    <property type="project" value="UniProtKB-SubCell"/>
</dbReference>
<feature type="transmembrane region" description="Helical" evidence="9">
    <location>
        <begin position="362"/>
        <end position="383"/>
    </location>
</feature>
<dbReference type="AlphaFoldDB" id="A0A8S1E1A5"/>
<keyword evidence="10" id="KW-0732">Signal</keyword>
<dbReference type="Pfam" id="PF00089">
    <property type="entry name" value="Trypsin"/>
    <property type="match status" value="1"/>
</dbReference>
<evidence type="ECO:0000256" key="8">
    <source>
        <dbReference type="ARBA" id="ARBA00023224"/>
    </source>
</evidence>
<dbReference type="EMBL" id="CADEPI010000502">
    <property type="protein sequence ID" value="CAB3386698.1"/>
    <property type="molecule type" value="Genomic_DNA"/>
</dbReference>
<evidence type="ECO:0000256" key="4">
    <source>
        <dbReference type="ARBA" id="ARBA00022725"/>
    </source>
</evidence>
<reference evidence="12 13" key="1">
    <citation type="submission" date="2020-04" db="EMBL/GenBank/DDBJ databases">
        <authorList>
            <person name="Alioto T."/>
            <person name="Alioto T."/>
            <person name="Gomez Garrido J."/>
        </authorList>
    </citation>
    <scope>NUCLEOTIDE SEQUENCE [LARGE SCALE GENOMIC DNA]</scope>
</reference>
<dbReference type="SUPFAM" id="SSF50494">
    <property type="entry name" value="Trypsin-like serine proteases"/>
    <property type="match status" value="1"/>
</dbReference>
<feature type="transmembrane region" description="Helical" evidence="9">
    <location>
        <begin position="529"/>
        <end position="548"/>
    </location>
</feature>
<dbReference type="Pfam" id="PF02949">
    <property type="entry name" value="7tm_6"/>
    <property type="match status" value="1"/>
</dbReference>
<evidence type="ECO:0000256" key="6">
    <source>
        <dbReference type="ARBA" id="ARBA00023136"/>
    </source>
</evidence>
<dbReference type="GO" id="GO:0006508">
    <property type="term" value="P:proteolysis"/>
    <property type="evidence" value="ECO:0007669"/>
    <property type="project" value="InterPro"/>
</dbReference>
<dbReference type="PANTHER" id="PTHR24260">
    <property type="match status" value="1"/>
</dbReference>
<comment type="subcellular location">
    <subcellularLocation>
        <location evidence="1">Membrane</location>
        <topology evidence="1">Multi-pass membrane protein</topology>
    </subcellularLocation>
</comment>
<evidence type="ECO:0000313" key="12">
    <source>
        <dbReference type="EMBL" id="CAB3386698.1"/>
    </source>
</evidence>
<dbReference type="InterPro" id="IPR043504">
    <property type="entry name" value="Peptidase_S1_PA_chymotrypsin"/>
</dbReference>
<evidence type="ECO:0000313" key="13">
    <source>
        <dbReference type="Proteomes" id="UP000494165"/>
    </source>
</evidence>
<evidence type="ECO:0000256" key="5">
    <source>
        <dbReference type="ARBA" id="ARBA00022989"/>
    </source>
</evidence>
<dbReference type="SMART" id="SM00020">
    <property type="entry name" value="Tryp_SPc"/>
    <property type="match status" value="1"/>
</dbReference>
<keyword evidence="5 9" id="KW-1133">Transmembrane helix</keyword>
<evidence type="ECO:0000256" key="2">
    <source>
        <dbReference type="ARBA" id="ARBA00022606"/>
    </source>
</evidence>
<evidence type="ECO:0000259" key="11">
    <source>
        <dbReference type="PROSITE" id="PS50240"/>
    </source>
</evidence>
<dbReference type="GO" id="GO:0004252">
    <property type="term" value="F:serine-type endopeptidase activity"/>
    <property type="evidence" value="ECO:0007669"/>
    <property type="project" value="InterPro"/>
</dbReference>
<gene>
    <name evidence="12" type="ORF">CLODIP_2_CD03216</name>
</gene>
<evidence type="ECO:0000256" key="1">
    <source>
        <dbReference type="ARBA" id="ARBA00004141"/>
    </source>
</evidence>
<dbReference type="OrthoDB" id="546450at2759"/>
<dbReference type="InterPro" id="IPR051333">
    <property type="entry name" value="CLIP_Serine_Protease"/>
</dbReference>
<sequence>MKIAIVLLSAFALAQSAAIDDVSPFLDGGPVAIAGQFPWHVQIVPVNVNANFSGILIAPNWVLTCAACINKSPIGHDLIFGALDLDNNAEPNRITRSIGPDDVITFPDYDPSQFNVNNIALIKLPDPIVSSVYVGYIGALGDASSTYDGQIARISGFGFESTSVTSGQQLLRFTDLNISPDSDCRNLETGQMCATLVTPEIGPCRDEGSALYVPGTAGTGVAVGIFSYGYAEGGCPGSTTLFTRVSNYVEWIDSTINGLASPDDERISNLNLLYIVFFAAPYLIMSLLAIANFLLSPFSLINATIYGYILVNLLITIFRINFFLRKKTKLEHLMGIFAENFGPIDELDKESRHMRSASKMRILKLSATAVVYNIISVLITAIIPASNRISRALECQEAQCTREMSYEIWFPTDSHLKPTYYILILWQMLSALVFTAISCSCDAFCFSLVVAASERADFLAQTAPMALVPGTRGQITPIFKTWIKHHQCYLKAVAEINETLGSLIFLTHGFTGVSILAYCYFFMSYPDNPINSVTVMTMAGFLVQIFVYSSCGQRLIDKSENLASRVLNATQVARGGLQGSGGARASLLVVITRLSAGAPPEHVEPLGFFTSSMELFVRLITTSGLYIMILLQLQ</sequence>
<dbReference type="InterPro" id="IPR009003">
    <property type="entry name" value="Peptidase_S1_PA"/>
</dbReference>
<dbReference type="GO" id="GO:0004984">
    <property type="term" value="F:olfactory receptor activity"/>
    <property type="evidence" value="ECO:0007669"/>
    <property type="project" value="InterPro"/>
</dbReference>
<dbReference type="GO" id="GO:0007165">
    <property type="term" value="P:signal transduction"/>
    <property type="evidence" value="ECO:0007669"/>
    <property type="project" value="UniProtKB-KW"/>
</dbReference>
<dbReference type="InterPro" id="IPR001254">
    <property type="entry name" value="Trypsin_dom"/>
</dbReference>
<dbReference type="CDD" id="cd00190">
    <property type="entry name" value="Tryp_SPc"/>
    <property type="match status" value="1"/>
</dbReference>
<organism evidence="12 13">
    <name type="scientific">Cloeon dipterum</name>
    <dbReference type="NCBI Taxonomy" id="197152"/>
    <lineage>
        <taxon>Eukaryota</taxon>
        <taxon>Metazoa</taxon>
        <taxon>Ecdysozoa</taxon>
        <taxon>Arthropoda</taxon>
        <taxon>Hexapoda</taxon>
        <taxon>Insecta</taxon>
        <taxon>Pterygota</taxon>
        <taxon>Palaeoptera</taxon>
        <taxon>Ephemeroptera</taxon>
        <taxon>Pisciforma</taxon>
        <taxon>Baetidae</taxon>
        <taxon>Cloeon</taxon>
    </lineage>
</organism>
<evidence type="ECO:0000256" key="7">
    <source>
        <dbReference type="ARBA" id="ARBA00023170"/>
    </source>
</evidence>
<feature type="domain" description="Peptidase S1" evidence="11">
    <location>
        <begin position="26"/>
        <end position="257"/>
    </location>
</feature>
<feature type="signal peptide" evidence="10">
    <location>
        <begin position="1"/>
        <end position="16"/>
    </location>
</feature>
<feature type="transmembrane region" description="Helical" evidence="9">
    <location>
        <begin position="272"/>
        <end position="293"/>
    </location>
</feature>
<keyword evidence="2" id="KW-0716">Sensory transduction</keyword>
<evidence type="ECO:0000256" key="3">
    <source>
        <dbReference type="ARBA" id="ARBA00022692"/>
    </source>
</evidence>
<keyword evidence="8" id="KW-0807">Transducer</keyword>
<feature type="chain" id="PRO_5035804841" description="Peptidase S1 domain-containing protein" evidence="10">
    <location>
        <begin position="17"/>
        <end position="634"/>
    </location>
</feature>
<feature type="transmembrane region" description="Helical" evidence="9">
    <location>
        <begin position="305"/>
        <end position="324"/>
    </location>
</feature>
<keyword evidence="7" id="KW-0675">Receptor</keyword>
<proteinExistence type="predicted"/>
<dbReference type="Gene3D" id="2.40.10.10">
    <property type="entry name" value="Trypsin-like serine proteases"/>
    <property type="match status" value="1"/>
</dbReference>
<comment type="caution">
    <text evidence="12">The sequence shown here is derived from an EMBL/GenBank/DDBJ whole genome shotgun (WGS) entry which is preliminary data.</text>
</comment>
<accession>A0A8S1E1A5</accession>